<dbReference type="KEGG" id="pcor:KS4_12450"/>
<organism evidence="1 2">
    <name type="scientific">Poriferisphaera corsica</name>
    <dbReference type="NCBI Taxonomy" id="2528020"/>
    <lineage>
        <taxon>Bacteria</taxon>
        <taxon>Pseudomonadati</taxon>
        <taxon>Planctomycetota</taxon>
        <taxon>Phycisphaerae</taxon>
        <taxon>Phycisphaerales</taxon>
        <taxon>Phycisphaeraceae</taxon>
        <taxon>Poriferisphaera</taxon>
    </lineage>
</organism>
<proteinExistence type="predicted"/>
<evidence type="ECO:0000313" key="1">
    <source>
        <dbReference type="EMBL" id="QDU33200.1"/>
    </source>
</evidence>
<name>A0A517YSI9_9BACT</name>
<dbReference type="Proteomes" id="UP000317369">
    <property type="component" value="Chromosome"/>
</dbReference>
<dbReference type="EMBL" id="CP036425">
    <property type="protein sequence ID" value="QDU33200.1"/>
    <property type="molecule type" value="Genomic_DNA"/>
</dbReference>
<reference evidence="1 2" key="1">
    <citation type="submission" date="2019-02" db="EMBL/GenBank/DDBJ databases">
        <title>Deep-cultivation of Planctomycetes and their phenomic and genomic characterization uncovers novel biology.</title>
        <authorList>
            <person name="Wiegand S."/>
            <person name="Jogler M."/>
            <person name="Boedeker C."/>
            <person name="Pinto D."/>
            <person name="Vollmers J."/>
            <person name="Rivas-Marin E."/>
            <person name="Kohn T."/>
            <person name="Peeters S.H."/>
            <person name="Heuer A."/>
            <person name="Rast P."/>
            <person name="Oberbeckmann S."/>
            <person name="Bunk B."/>
            <person name="Jeske O."/>
            <person name="Meyerdierks A."/>
            <person name="Storesund J.E."/>
            <person name="Kallscheuer N."/>
            <person name="Luecker S."/>
            <person name="Lage O.M."/>
            <person name="Pohl T."/>
            <person name="Merkel B.J."/>
            <person name="Hornburger P."/>
            <person name="Mueller R.-W."/>
            <person name="Bruemmer F."/>
            <person name="Labrenz M."/>
            <person name="Spormann A.M."/>
            <person name="Op den Camp H."/>
            <person name="Overmann J."/>
            <person name="Amann R."/>
            <person name="Jetten M.S.M."/>
            <person name="Mascher T."/>
            <person name="Medema M.H."/>
            <person name="Devos D.P."/>
            <person name="Kaster A.-K."/>
            <person name="Ovreas L."/>
            <person name="Rohde M."/>
            <person name="Galperin M.Y."/>
            <person name="Jogler C."/>
        </authorList>
    </citation>
    <scope>NUCLEOTIDE SEQUENCE [LARGE SCALE GENOMIC DNA]</scope>
    <source>
        <strain evidence="1 2">KS4</strain>
    </source>
</reference>
<dbReference type="AlphaFoldDB" id="A0A517YSI9"/>
<dbReference type="OrthoDB" id="281676at2"/>
<protein>
    <submittedName>
        <fullName evidence="1">Uncharacterized protein</fullName>
    </submittedName>
</protein>
<keyword evidence="2" id="KW-1185">Reference proteome</keyword>
<dbReference type="RefSeq" id="WP_145075940.1">
    <property type="nucleotide sequence ID" value="NZ_CP036425.1"/>
</dbReference>
<accession>A0A517YSI9</accession>
<sequence>MSDSFKISHDDFDENCMFELRDTDHGNEFELIFVKHGTRYTFRCRHGQEAELLGELADHVRDPDNKLDWFDAAVISHQMGLKLKERLGQMVKRKTG</sequence>
<gene>
    <name evidence="1" type="ORF">KS4_12450</name>
</gene>
<evidence type="ECO:0000313" key="2">
    <source>
        <dbReference type="Proteomes" id="UP000317369"/>
    </source>
</evidence>